<reference evidence="4" key="1">
    <citation type="journal article" date="2019" name="Int. J. Syst. Evol. Microbiol.">
        <title>The Global Catalogue of Microorganisms (GCM) 10K type strain sequencing project: providing services to taxonomists for standard genome sequencing and annotation.</title>
        <authorList>
            <consortium name="The Broad Institute Genomics Platform"/>
            <consortium name="The Broad Institute Genome Sequencing Center for Infectious Disease"/>
            <person name="Wu L."/>
            <person name="Ma J."/>
        </authorList>
    </citation>
    <scope>NUCLEOTIDE SEQUENCE [LARGE SCALE GENOMIC DNA]</scope>
    <source>
        <strain evidence="4">CECT 8289</strain>
    </source>
</reference>
<proteinExistence type="predicted"/>
<protein>
    <submittedName>
        <fullName evidence="3">Tail fiber domain-containing protein</fullName>
    </submittedName>
</protein>
<evidence type="ECO:0000313" key="3">
    <source>
        <dbReference type="EMBL" id="MFC4262392.1"/>
    </source>
</evidence>
<organism evidence="3 4">
    <name type="scientific">Ferruginibacter yonginensis</name>
    <dbReference type="NCBI Taxonomy" id="1310416"/>
    <lineage>
        <taxon>Bacteria</taxon>
        <taxon>Pseudomonadati</taxon>
        <taxon>Bacteroidota</taxon>
        <taxon>Chitinophagia</taxon>
        <taxon>Chitinophagales</taxon>
        <taxon>Chitinophagaceae</taxon>
        <taxon>Ferruginibacter</taxon>
    </lineage>
</organism>
<evidence type="ECO:0000259" key="2">
    <source>
        <dbReference type="PROSITE" id="PS51688"/>
    </source>
</evidence>
<sequence length="445" mass="47986">MQYNKTGEGNVAVGFMALNANTTGGGNTAIGYAVLLSNTGDGNTGLGSNALSLNTSGSYNIGIGSAALSNNRSGNDNIALGNTALGFNSTGKQNIAVGSQTLQNNNIGNLNTGIGFRSLLKNSDGEDNVGCGSMSLITNTVGNLNAAFGFYANVSTANLNNASAIGASAIVNISNKIRLGDANVTLVEGPMYITTSDGRFKSNINSFDVKGLEFINQLRPVVYNFDSKKYQEFLTQNMPDSIRAFYLNKDFEKSTKIRQSGFIAQEVEKAANAVGYDFSGIHKPETKEDNYGLAYSQFVVPLVKSVQELSAQNESLKQNIDEQKEINKSLRKDLDELRELVSSLKNKNMEGSIYITQDGREAKLYQNTPNPFNNTTTIRYSVPISKKAIIIITTLDGRKLKSFELNNKSGEKIEITGGQLSAGSYIYTLFVDGILIDSKKMILTK</sequence>
<keyword evidence="1" id="KW-0175">Coiled coil</keyword>
<dbReference type="RefSeq" id="WP_379707758.1">
    <property type="nucleotide sequence ID" value="NZ_JBHSCZ010000001.1"/>
</dbReference>
<accession>A0ABV8QQ39</accession>
<evidence type="ECO:0000313" key="4">
    <source>
        <dbReference type="Proteomes" id="UP001595907"/>
    </source>
</evidence>
<dbReference type="InterPro" id="IPR030392">
    <property type="entry name" value="S74_ICA"/>
</dbReference>
<dbReference type="Proteomes" id="UP001595907">
    <property type="component" value="Unassembled WGS sequence"/>
</dbReference>
<dbReference type="InterPro" id="IPR036388">
    <property type="entry name" value="WH-like_DNA-bd_sf"/>
</dbReference>
<name>A0ABV8QQ39_9BACT</name>
<dbReference type="Pfam" id="PF13884">
    <property type="entry name" value="Peptidase_S74"/>
    <property type="match status" value="1"/>
</dbReference>
<dbReference type="EMBL" id="JBHSCZ010000001">
    <property type="protein sequence ID" value="MFC4262392.1"/>
    <property type="molecule type" value="Genomic_DNA"/>
</dbReference>
<feature type="domain" description="Peptidase S74" evidence="2">
    <location>
        <begin position="196"/>
        <end position="320"/>
    </location>
</feature>
<comment type="caution">
    <text evidence="3">The sequence shown here is derived from an EMBL/GenBank/DDBJ whole genome shotgun (WGS) entry which is preliminary data.</text>
</comment>
<keyword evidence="4" id="KW-1185">Reference proteome</keyword>
<gene>
    <name evidence="3" type="ORF">ACFOWM_05870</name>
</gene>
<feature type="coiled-coil region" evidence="1">
    <location>
        <begin position="306"/>
        <end position="347"/>
    </location>
</feature>
<dbReference type="PROSITE" id="PS51688">
    <property type="entry name" value="ICA"/>
    <property type="match status" value="1"/>
</dbReference>
<dbReference type="Gene3D" id="1.10.10.10">
    <property type="entry name" value="Winged helix-like DNA-binding domain superfamily/Winged helix DNA-binding domain"/>
    <property type="match status" value="1"/>
</dbReference>
<evidence type="ECO:0000256" key="1">
    <source>
        <dbReference type="SAM" id="Coils"/>
    </source>
</evidence>